<comment type="caution">
    <text evidence="1">The sequence shown here is derived from an EMBL/GenBank/DDBJ whole genome shotgun (WGS) entry which is preliminary data.</text>
</comment>
<name>A0A4R3XVD2_9PROT</name>
<evidence type="ECO:0000313" key="2">
    <source>
        <dbReference type="Proteomes" id="UP000295367"/>
    </source>
</evidence>
<sequence>MWNNPASSQPDDQRFAKHAGVSIGSRSFSFGLLRRNLIDTDYIAVTQPPAVIACVVTAQRCL</sequence>
<keyword evidence="2" id="KW-1185">Reference proteome</keyword>
<organism evidence="1 2">
    <name type="scientific">Sulfurirhabdus autotrophica</name>
    <dbReference type="NCBI Taxonomy" id="1706046"/>
    <lineage>
        <taxon>Bacteria</taxon>
        <taxon>Pseudomonadati</taxon>
        <taxon>Pseudomonadota</taxon>
        <taxon>Betaproteobacteria</taxon>
        <taxon>Nitrosomonadales</taxon>
        <taxon>Sulfuricellaceae</taxon>
        <taxon>Sulfurirhabdus</taxon>
    </lineage>
</organism>
<protein>
    <submittedName>
        <fullName evidence="1">Uncharacterized protein</fullName>
    </submittedName>
</protein>
<evidence type="ECO:0000313" key="1">
    <source>
        <dbReference type="EMBL" id="TCV82741.1"/>
    </source>
</evidence>
<accession>A0A4R3XVD2</accession>
<dbReference type="Proteomes" id="UP000295367">
    <property type="component" value="Unassembled WGS sequence"/>
</dbReference>
<dbReference type="AlphaFoldDB" id="A0A4R3XVD2"/>
<reference evidence="1 2" key="1">
    <citation type="submission" date="2019-03" db="EMBL/GenBank/DDBJ databases">
        <title>Genomic Encyclopedia of Type Strains, Phase IV (KMG-IV): sequencing the most valuable type-strain genomes for metagenomic binning, comparative biology and taxonomic classification.</title>
        <authorList>
            <person name="Goeker M."/>
        </authorList>
    </citation>
    <scope>NUCLEOTIDE SEQUENCE [LARGE SCALE GENOMIC DNA]</scope>
    <source>
        <strain evidence="1 2">DSM 100309</strain>
    </source>
</reference>
<proteinExistence type="predicted"/>
<gene>
    <name evidence="1" type="ORF">EDC63_11958</name>
</gene>
<dbReference type="EMBL" id="SMCO01000019">
    <property type="protein sequence ID" value="TCV82741.1"/>
    <property type="molecule type" value="Genomic_DNA"/>
</dbReference>